<keyword evidence="1" id="KW-0809">Transit peptide</keyword>
<reference evidence="3" key="1">
    <citation type="submission" date="2019-09" db="EMBL/GenBank/DDBJ databases">
        <title>Characterisation of the sponge microbiome using genome-centric metagenomics.</title>
        <authorList>
            <person name="Engelberts J.P."/>
            <person name="Robbins S.J."/>
            <person name="De Goeij J.M."/>
            <person name="Aranda M."/>
            <person name="Bell S.C."/>
            <person name="Webster N.S."/>
        </authorList>
    </citation>
    <scope>NUCLEOTIDE SEQUENCE</scope>
    <source>
        <strain evidence="3">SB0675_bin_29</strain>
    </source>
</reference>
<dbReference type="InterPro" id="IPR013977">
    <property type="entry name" value="GcvT_C"/>
</dbReference>
<evidence type="ECO:0000313" key="3">
    <source>
        <dbReference type="EMBL" id="MYH61612.1"/>
    </source>
</evidence>
<dbReference type="SUPFAM" id="SSF103025">
    <property type="entry name" value="Folate-binding domain"/>
    <property type="match status" value="1"/>
</dbReference>
<feature type="domain" description="Aminomethyltransferase C-terminal" evidence="2">
    <location>
        <begin position="77"/>
        <end position="135"/>
    </location>
</feature>
<evidence type="ECO:0000259" key="2">
    <source>
        <dbReference type="Pfam" id="PF08669"/>
    </source>
</evidence>
<dbReference type="PANTHER" id="PTHR43757">
    <property type="entry name" value="AMINOMETHYLTRANSFERASE"/>
    <property type="match status" value="1"/>
</dbReference>
<organism evidence="3">
    <name type="scientific">Caldilineaceae bacterium SB0675_bin_29</name>
    <dbReference type="NCBI Taxonomy" id="2605266"/>
    <lineage>
        <taxon>Bacteria</taxon>
        <taxon>Bacillati</taxon>
        <taxon>Chloroflexota</taxon>
        <taxon>Caldilineae</taxon>
        <taxon>Caldilineales</taxon>
        <taxon>Caldilineaceae</taxon>
    </lineage>
</organism>
<dbReference type="EMBL" id="VYDA01000285">
    <property type="protein sequence ID" value="MYH61612.1"/>
    <property type="molecule type" value="Genomic_DNA"/>
</dbReference>
<dbReference type="PANTHER" id="PTHR43757:SF14">
    <property type="entry name" value="GLYCINE CLEAVAGE T-PROTEIN FAMILY"/>
    <property type="match status" value="1"/>
</dbReference>
<evidence type="ECO:0000256" key="1">
    <source>
        <dbReference type="ARBA" id="ARBA00022946"/>
    </source>
</evidence>
<dbReference type="Gene3D" id="3.30.1360.120">
    <property type="entry name" value="Probable tRNA modification gtpase trme, domain 1"/>
    <property type="match status" value="1"/>
</dbReference>
<dbReference type="AlphaFoldDB" id="A0A6B1FVI8"/>
<dbReference type="InterPro" id="IPR017703">
    <property type="entry name" value="YgfZ/GCV_T_CS"/>
</dbReference>
<name>A0A6B1FVI8_9CHLR</name>
<dbReference type="Pfam" id="PF08669">
    <property type="entry name" value="GCV_T_C"/>
    <property type="match status" value="1"/>
</dbReference>
<dbReference type="SUPFAM" id="SSF101790">
    <property type="entry name" value="Aminomethyltransferase beta-barrel domain"/>
    <property type="match status" value="1"/>
</dbReference>
<dbReference type="InterPro" id="IPR029043">
    <property type="entry name" value="GcvT/YgfZ_C"/>
</dbReference>
<comment type="caution">
    <text evidence="3">The sequence shown here is derived from an EMBL/GenBank/DDBJ whole genome shotgun (WGS) entry which is preliminary data.</text>
</comment>
<accession>A0A6B1FVI8</accession>
<dbReference type="InterPro" id="IPR028896">
    <property type="entry name" value="GcvT/YgfZ/DmdA"/>
</dbReference>
<protein>
    <recommendedName>
        <fullName evidence="2">Aminomethyltransferase C-terminal domain-containing protein</fullName>
    </recommendedName>
</protein>
<dbReference type="NCBIfam" id="TIGR03317">
    <property type="entry name" value="ygfZ_signature"/>
    <property type="match status" value="1"/>
</dbReference>
<gene>
    <name evidence="3" type="ORF">F4148_07565</name>
</gene>
<proteinExistence type="predicted"/>
<sequence>MVALQERLAGAGAVILAGNDSYEARRVALGRPLPGKELTDAFTPLETGMAWVCAENKGCYTGQEIIARQLTYDKVTRSLVRLRSEMPLPEGATVSVNKRSVGTITSCAHGPSAGPAALAVLKRPHNVEGAEVTVEGIAAYVEQISLLSI</sequence>
<dbReference type="InterPro" id="IPR027266">
    <property type="entry name" value="TrmE/GcvT-like"/>
</dbReference>